<dbReference type="Proteomes" id="UP000650628">
    <property type="component" value="Unassembled WGS sequence"/>
</dbReference>
<dbReference type="PANTHER" id="PTHR38479:SF2">
    <property type="entry name" value="WINGED HELIX DNA-BINDING DOMAIN-CONTAINING PROTEIN"/>
    <property type="match status" value="1"/>
</dbReference>
<evidence type="ECO:0008006" key="3">
    <source>
        <dbReference type="Google" id="ProtNLM"/>
    </source>
</evidence>
<accession>A0A8J3TSZ1</accession>
<organism evidence="1 2">
    <name type="scientific">Planotetraspora mira</name>
    <dbReference type="NCBI Taxonomy" id="58121"/>
    <lineage>
        <taxon>Bacteria</taxon>
        <taxon>Bacillati</taxon>
        <taxon>Actinomycetota</taxon>
        <taxon>Actinomycetes</taxon>
        <taxon>Streptosporangiales</taxon>
        <taxon>Streptosporangiaceae</taxon>
        <taxon>Planotetraspora</taxon>
    </lineage>
</organism>
<dbReference type="RefSeq" id="WP_203955488.1">
    <property type="nucleotide sequence ID" value="NZ_BOOO01000027.1"/>
</dbReference>
<sequence length="362" mass="38745">MADVITVDRAHWLGFRWRGHGLDGRSHTDVLDDLLLLGFQDSRQGGAKQSLIQRTSRIGSTGVATAISPDGPLVSLWSVRGAPHAHRAAHLDFVRDALGPRESDEGGAAHVEAVEAVAAALKAVVTAPTSKAEASSGVADRVPAALVDCPSCKARHVPDALFRAAGRQAQIVLGPQEQRATMLHPAPDHPQERIGHPRLALLNAYLRVNGPTGRTLFRDWIEGGTEAVAGLWQELGGGLVRVQIDGRRYDLPEALVDAVRTAPEPSGVVLVPPNDPYLRQVDRTLLVPDSRRRKEVWRAISGPGALLVDGEVAGTWRYRRGDHEVTITPFTGLAPAQRVKAGKSADLVAEASGDDQPAVTWA</sequence>
<dbReference type="InterPro" id="IPR009351">
    <property type="entry name" value="AlkZ-like"/>
</dbReference>
<dbReference type="Pfam" id="PF06224">
    <property type="entry name" value="AlkZ-like"/>
    <property type="match status" value="1"/>
</dbReference>
<dbReference type="AlphaFoldDB" id="A0A8J3TSZ1"/>
<reference evidence="1 2" key="1">
    <citation type="submission" date="2021-01" db="EMBL/GenBank/DDBJ databases">
        <title>Whole genome shotgun sequence of Planotetraspora mira NBRC 15435.</title>
        <authorList>
            <person name="Komaki H."/>
            <person name="Tamura T."/>
        </authorList>
    </citation>
    <scope>NUCLEOTIDE SEQUENCE [LARGE SCALE GENOMIC DNA]</scope>
    <source>
        <strain evidence="1 2">NBRC 15435</strain>
    </source>
</reference>
<dbReference type="EMBL" id="BOOO01000027">
    <property type="protein sequence ID" value="GII31569.1"/>
    <property type="molecule type" value="Genomic_DNA"/>
</dbReference>
<protein>
    <recommendedName>
        <fullName evidence="3">Winged helix DNA-binding domain-containing protein</fullName>
    </recommendedName>
</protein>
<keyword evidence="2" id="KW-1185">Reference proteome</keyword>
<comment type="caution">
    <text evidence="1">The sequence shown here is derived from an EMBL/GenBank/DDBJ whole genome shotgun (WGS) entry which is preliminary data.</text>
</comment>
<evidence type="ECO:0000313" key="2">
    <source>
        <dbReference type="Proteomes" id="UP000650628"/>
    </source>
</evidence>
<gene>
    <name evidence="1" type="ORF">Pmi06nite_50110</name>
</gene>
<name>A0A8J3TSZ1_9ACTN</name>
<dbReference type="PANTHER" id="PTHR38479">
    <property type="entry name" value="LMO0824 PROTEIN"/>
    <property type="match status" value="1"/>
</dbReference>
<proteinExistence type="predicted"/>
<evidence type="ECO:0000313" key="1">
    <source>
        <dbReference type="EMBL" id="GII31569.1"/>
    </source>
</evidence>